<evidence type="ECO:0000256" key="1">
    <source>
        <dbReference type="SAM" id="Phobius"/>
    </source>
</evidence>
<keyword evidence="1" id="KW-1133">Transmembrane helix</keyword>
<sequence length="103" mass="12358">MKVDVKTMLIVPENEEDVLWLLKTCQFYRAKGQYEEWYRSANTKEKETALTSCQNHMIFNPLFKAYRNHIETMRKKKKKWLAILISETILIIILILMYLNTLS</sequence>
<dbReference type="EMBL" id="JAARWW010000005">
    <property type="protein sequence ID" value="MBC2004404.1"/>
    <property type="molecule type" value="Genomic_DNA"/>
</dbReference>
<protein>
    <submittedName>
        <fullName evidence="2">Uncharacterized protein</fullName>
    </submittedName>
</protein>
<keyword evidence="1" id="KW-0812">Transmembrane</keyword>
<keyword evidence="1" id="KW-0472">Membrane</keyword>
<feature type="transmembrane region" description="Helical" evidence="1">
    <location>
        <begin position="80"/>
        <end position="99"/>
    </location>
</feature>
<proteinExistence type="predicted"/>
<reference evidence="2 3" key="1">
    <citation type="submission" date="2020-03" db="EMBL/GenBank/DDBJ databases">
        <title>Soil Listeria distribution.</title>
        <authorList>
            <person name="Liao J."/>
            <person name="Wiedmann M."/>
        </authorList>
    </citation>
    <scope>NUCLEOTIDE SEQUENCE [LARGE SCALE GENOMIC DNA]</scope>
    <source>
        <strain evidence="2 3">FSL L7-0435</strain>
    </source>
</reference>
<name>A0A842CWS0_9LIST</name>
<evidence type="ECO:0000313" key="2">
    <source>
        <dbReference type="EMBL" id="MBC2004404.1"/>
    </source>
</evidence>
<accession>A0A842CWS0</accession>
<evidence type="ECO:0000313" key="3">
    <source>
        <dbReference type="Proteomes" id="UP000546806"/>
    </source>
</evidence>
<dbReference type="RefSeq" id="WP_185533534.1">
    <property type="nucleotide sequence ID" value="NZ_JAARWW010000005.1"/>
</dbReference>
<comment type="caution">
    <text evidence="2">The sequence shown here is derived from an EMBL/GenBank/DDBJ whole genome shotgun (WGS) entry which is preliminary data.</text>
</comment>
<organism evidence="2 3">
    <name type="scientific">Listeria booriae</name>
    <dbReference type="NCBI Taxonomy" id="1552123"/>
    <lineage>
        <taxon>Bacteria</taxon>
        <taxon>Bacillati</taxon>
        <taxon>Bacillota</taxon>
        <taxon>Bacilli</taxon>
        <taxon>Bacillales</taxon>
        <taxon>Listeriaceae</taxon>
        <taxon>Listeria</taxon>
    </lineage>
</organism>
<dbReference type="AlphaFoldDB" id="A0A842CWS0"/>
<gene>
    <name evidence="2" type="ORF">HCA78_11540</name>
</gene>
<dbReference type="Proteomes" id="UP000546806">
    <property type="component" value="Unassembled WGS sequence"/>
</dbReference>